<keyword evidence="2" id="KW-1185">Reference proteome</keyword>
<gene>
    <name evidence="1" type="ORF">N7505_003363</name>
</gene>
<dbReference type="EMBL" id="JAPVEB010000002">
    <property type="protein sequence ID" value="KAJ5274818.1"/>
    <property type="molecule type" value="Genomic_DNA"/>
</dbReference>
<evidence type="ECO:0000313" key="2">
    <source>
        <dbReference type="Proteomes" id="UP001220256"/>
    </source>
</evidence>
<reference evidence="1 2" key="1">
    <citation type="journal article" date="2023" name="IMA Fungus">
        <title>Comparative genomic study of the Penicillium genus elucidates a diverse pangenome and 15 lateral gene transfer events.</title>
        <authorList>
            <person name="Petersen C."/>
            <person name="Sorensen T."/>
            <person name="Nielsen M.R."/>
            <person name="Sondergaard T.E."/>
            <person name="Sorensen J.L."/>
            <person name="Fitzpatrick D.A."/>
            <person name="Frisvad J.C."/>
            <person name="Nielsen K.L."/>
        </authorList>
    </citation>
    <scope>NUCLEOTIDE SEQUENCE [LARGE SCALE GENOMIC DNA]</scope>
    <source>
        <strain evidence="1 2">IBT 3361</strain>
    </source>
</reference>
<organism evidence="1 2">
    <name type="scientific">Penicillium chrysogenum</name>
    <name type="common">Penicillium notatum</name>
    <dbReference type="NCBI Taxonomy" id="5076"/>
    <lineage>
        <taxon>Eukaryota</taxon>
        <taxon>Fungi</taxon>
        <taxon>Dikarya</taxon>
        <taxon>Ascomycota</taxon>
        <taxon>Pezizomycotina</taxon>
        <taxon>Eurotiomycetes</taxon>
        <taxon>Eurotiomycetidae</taxon>
        <taxon>Eurotiales</taxon>
        <taxon>Aspergillaceae</taxon>
        <taxon>Penicillium</taxon>
        <taxon>Penicillium chrysogenum species complex</taxon>
    </lineage>
</organism>
<evidence type="ECO:0000313" key="1">
    <source>
        <dbReference type="EMBL" id="KAJ5274818.1"/>
    </source>
</evidence>
<dbReference type="Proteomes" id="UP001220256">
    <property type="component" value="Unassembled WGS sequence"/>
</dbReference>
<accession>A0ABQ8WQY6</accession>
<comment type="caution">
    <text evidence="1">The sequence shown here is derived from an EMBL/GenBank/DDBJ whole genome shotgun (WGS) entry which is preliminary data.</text>
</comment>
<sequence>MKDAEGSTREKLENQAIALRSHITHLQELCSAIAAPVDEGGPKNGGAKPANLVRTAPSRWNMDGACKVAWYQVGVFAYEEEAPKKRQRRQIWHSLEPHLLGGMVPGLFFFRATRDTLNQ</sequence>
<name>A0ABQ8WQY6_PENCH</name>
<protein>
    <submittedName>
        <fullName evidence="1">Uncharacterized protein</fullName>
    </submittedName>
</protein>
<proteinExistence type="predicted"/>